<dbReference type="InterPro" id="IPR011528">
    <property type="entry name" value="NERD"/>
</dbReference>
<sequence>MGIFDRIKEPVILKEDSSAKEQLDALEKLLMETKNLKIKSALENDIAAVKAGILGEDTILFELKNSHIPMFILHDLYLEYEGLSAQIDFLIITRRRHFVVECKNLYGNITINEAGDFIRTIGNRKEGIYSPVTQSKRHLELIKQIRSAERGNVLTRSLLEQYFYDNYRSVVVLANPKTILNEKYAPKEIKNQVIRADQLIKYLIKVNKERDAIDSSESSMEQLAKYFLSKHCNSKIDYTEKYRTLIKEEQEKEQTQSSFINTTENDAVPICPRCGALMTKRKASKGDNIGNEFWGCSNYPKCRGIINIL</sequence>
<dbReference type="PROSITE" id="PS50965">
    <property type="entry name" value="NERD"/>
    <property type="match status" value="1"/>
</dbReference>
<keyword evidence="3" id="KW-1185">Reference proteome</keyword>
<dbReference type="Pfam" id="PF01396">
    <property type="entry name" value="Zn_ribbon_Top1"/>
    <property type="match status" value="1"/>
</dbReference>
<dbReference type="SUPFAM" id="SSF57783">
    <property type="entry name" value="Zinc beta-ribbon"/>
    <property type="match status" value="1"/>
</dbReference>
<proteinExistence type="predicted"/>
<dbReference type="GO" id="GO:0003916">
    <property type="term" value="F:DNA topoisomerase activity"/>
    <property type="evidence" value="ECO:0007669"/>
    <property type="project" value="InterPro"/>
</dbReference>
<dbReference type="Pfam" id="PF08378">
    <property type="entry name" value="NERD"/>
    <property type="match status" value="1"/>
</dbReference>
<dbReference type="Gene3D" id="3.30.65.10">
    <property type="entry name" value="Bacterial Topoisomerase I, domain 1"/>
    <property type="match status" value="1"/>
</dbReference>
<dbReference type="GO" id="GO:0005694">
    <property type="term" value="C:chromosome"/>
    <property type="evidence" value="ECO:0007669"/>
    <property type="project" value="InterPro"/>
</dbReference>
<gene>
    <name evidence="2" type="ORF">KCX82_03540</name>
</gene>
<evidence type="ECO:0000313" key="2">
    <source>
        <dbReference type="EMBL" id="MBR0596941.1"/>
    </source>
</evidence>
<reference evidence="2" key="2">
    <citation type="submission" date="2021-04" db="EMBL/GenBank/DDBJ databases">
        <authorList>
            <person name="Liu J."/>
        </authorList>
    </citation>
    <scope>NUCLEOTIDE SEQUENCE</scope>
    <source>
        <strain evidence="2">BAD-6</strain>
    </source>
</reference>
<dbReference type="InterPro" id="IPR013498">
    <property type="entry name" value="Topo_IA_Znf"/>
</dbReference>
<evidence type="ECO:0000313" key="3">
    <source>
        <dbReference type="Proteomes" id="UP000675664"/>
    </source>
</evidence>
<name>A0A8J7W0H7_9FIRM</name>
<comment type="caution">
    <text evidence="2">The sequence shown here is derived from an EMBL/GenBank/DDBJ whole genome shotgun (WGS) entry which is preliminary data.</text>
</comment>
<feature type="domain" description="NERD" evidence="1">
    <location>
        <begin position="51"/>
        <end position="165"/>
    </location>
</feature>
<dbReference type="Proteomes" id="UP000675664">
    <property type="component" value="Unassembled WGS sequence"/>
</dbReference>
<dbReference type="RefSeq" id="WP_227017073.1">
    <property type="nucleotide sequence ID" value="NZ_JAGSND010000002.1"/>
</dbReference>
<dbReference type="AlphaFoldDB" id="A0A8J7W0H7"/>
<dbReference type="GO" id="GO:0003677">
    <property type="term" value="F:DNA binding"/>
    <property type="evidence" value="ECO:0007669"/>
    <property type="project" value="InterPro"/>
</dbReference>
<accession>A0A8J7W0H7</accession>
<evidence type="ECO:0000259" key="1">
    <source>
        <dbReference type="PROSITE" id="PS50965"/>
    </source>
</evidence>
<dbReference type="GO" id="GO:0006265">
    <property type="term" value="P:DNA topological change"/>
    <property type="evidence" value="ECO:0007669"/>
    <property type="project" value="InterPro"/>
</dbReference>
<organism evidence="2 3">
    <name type="scientific">Sinanaerobacter chloroacetimidivorans</name>
    <dbReference type="NCBI Taxonomy" id="2818044"/>
    <lineage>
        <taxon>Bacteria</taxon>
        <taxon>Bacillati</taxon>
        <taxon>Bacillota</taxon>
        <taxon>Clostridia</taxon>
        <taxon>Peptostreptococcales</taxon>
        <taxon>Anaerovoracaceae</taxon>
        <taxon>Sinanaerobacter</taxon>
    </lineage>
</organism>
<dbReference type="EMBL" id="JAGSND010000002">
    <property type="protein sequence ID" value="MBR0596941.1"/>
    <property type="molecule type" value="Genomic_DNA"/>
</dbReference>
<reference evidence="2" key="1">
    <citation type="submission" date="2021-04" db="EMBL/GenBank/DDBJ databases">
        <title>Sinoanaerobacter chloroacetimidivorans sp. nov., an obligate anaerobic bacterium isolated from anaerobic sludge.</title>
        <authorList>
            <person name="Bao Y."/>
        </authorList>
    </citation>
    <scope>NUCLEOTIDE SEQUENCE</scope>
    <source>
        <strain evidence="2">BAD-6</strain>
    </source>
</reference>
<protein>
    <submittedName>
        <fullName evidence="2">NERD domain-containing protein</fullName>
    </submittedName>
</protein>